<evidence type="ECO:0000256" key="2">
    <source>
        <dbReference type="ARBA" id="ARBA00004922"/>
    </source>
</evidence>
<evidence type="ECO:0000256" key="7">
    <source>
        <dbReference type="ARBA" id="ARBA00022968"/>
    </source>
</evidence>
<evidence type="ECO:0000259" key="12">
    <source>
        <dbReference type="Pfam" id="PF13733"/>
    </source>
</evidence>
<keyword evidence="14" id="KW-1185">Reference proteome</keyword>
<dbReference type="GO" id="GO:0016020">
    <property type="term" value="C:membrane"/>
    <property type="evidence" value="ECO:0007669"/>
    <property type="project" value="UniProtKB-SubCell"/>
</dbReference>
<dbReference type="InterPro" id="IPR027995">
    <property type="entry name" value="Galactosyl_T_N"/>
</dbReference>
<name>A0A812KDI5_9DINO</name>
<reference evidence="13" key="1">
    <citation type="submission" date="2021-02" db="EMBL/GenBank/DDBJ databases">
        <authorList>
            <person name="Dougan E. K."/>
            <person name="Rhodes N."/>
            <person name="Thang M."/>
            <person name="Chan C."/>
        </authorList>
    </citation>
    <scope>NUCLEOTIDE SEQUENCE</scope>
</reference>
<keyword evidence="4" id="KW-0328">Glycosyltransferase</keyword>
<comment type="caution">
    <text evidence="13">The sequence shown here is derived from an EMBL/GenBank/DDBJ whole genome shotgun (WGS) entry which is preliminary data.</text>
</comment>
<evidence type="ECO:0000259" key="11">
    <source>
        <dbReference type="Pfam" id="PF02709"/>
    </source>
</evidence>
<organism evidence="13 14">
    <name type="scientific">Symbiodinium natans</name>
    <dbReference type="NCBI Taxonomy" id="878477"/>
    <lineage>
        <taxon>Eukaryota</taxon>
        <taxon>Sar</taxon>
        <taxon>Alveolata</taxon>
        <taxon>Dinophyceae</taxon>
        <taxon>Suessiales</taxon>
        <taxon>Symbiodiniaceae</taxon>
        <taxon>Symbiodinium</taxon>
    </lineage>
</organism>
<dbReference type="SUPFAM" id="SSF53448">
    <property type="entry name" value="Nucleotide-diphospho-sugar transferases"/>
    <property type="match status" value="1"/>
</dbReference>
<feature type="domain" description="Galactosyltransferase N-terminal" evidence="12">
    <location>
        <begin position="52"/>
        <end position="154"/>
    </location>
</feature>
<evidence type="ECO:0000256" key="6">
    <source>
        <dbReference type="ARBA" id="ARBA00022692"/>
    </source>
</evidence>
<sequence>MAARFLRWRNIFCCMAIATVLATSVHFRYAGAGIRELLVTNVTSHIEFVRPRRVAVIIPFRDREAHLAAFKTHWHQFSAEAKHISWVVVVAEQFESEPWNRGFSFNAGLVAVVTNFSNNISAYQNLADERSGFDCIVSHDIDYVPDPGVDYASCEVPTQLSSEIDRYRWMSPSINNTGGVISMKLKHWRKINGFSNNFRGWGGEDDELFHRIRLSELLYGDCHPHCEDVAISKLEPHKRFRVGMSIKKPPPGHGRFRGQHLHSANHTRRIVDFRNYLRNRDLVIETENGQRWDKEGLNSIPPFHIVEAQADQDGKNVRYIRLRLRRGRQLAVRDVPVAIPPGFCGNGSNGSTGVPQHWVLHSLGSNSQFEHFPWDLRSLRARVARLATADSDWHESADCPEAARASFLLLDRRFHFAKLFNEEVPHLLVKFLRSLSSASDGLVIADPRPATEIRSTFKDLAATTMIPSLWTVCYKKKTEEVVIESVGLGLGKEACGDPWFPKMSKHGMMRFRSNPELREGEVAMTSCENSKTRNYLLVAGTSCPLSGGDSKWEVHDTLFVANGSDFCAGHKRTGKKPSIVKEGSYSRILNRPNCSGDGFVHDVQFGSVAPPEYGLMLDSGAPPSPQELAESTLDKKAPPLYKLVTEDDRCDGFFCPHVLDLSIFNESFAAAILAWPRLLDAHVYRPPGVGSSDMFVMLMCVGCLGGEANMAWRMERASEPRRREVEDIADARVSMARINIIRLALAFTVSVKLHTRIAYDGLIRGQISGEQKRLIDWDRLRIRGLVSRQEFEELNDLIPIQREKHVPS</sequence>
<dbReference type="InterPro" id="IPR027791">
    <property type="entry name" value="Galactosyl_T_C"/>
</dbReference>
<dbReference type="UniPathway" id="UPA00378"/>
<proteinExistence type="inferred from homology"/>
<gene>
    <name evidence="13" type="primary">B4galt6</name>
    <name evidence="13" type="ORF">SNAT2548_LOCUS8726</name>
</gene>
<dbReference type="AlphaFoldDB" id="A0A812KDI5"/>
<keyword evidence="5" id="KW-0808">Transferase</keyword>
<keyword evidence="8" id="KW-1133">Transmembrane helix</keyword>
<comment type="subcellular location">
    <subcellularLocation>
        <location evidence="1">Membrane</location>
        <topology evidence="1">Single-pass type II membrane protein</topology>
    </subcellularLocation>
</comment>
<dbReference type="PRINTS" id="PR02050">
    <property type="entry name" value="B14GALTRFASE"/>
</dbReference>
<evidence type="ECO:0000256" key="4">
    <source>
        <dbReference type="ARBA" id="ARBA00022676"/>
    </source>
</evidence>
<dbReference type="EMBL" id="CAJNDS010000657">
    <property type="protein sequence ID" value="CAE7225765.1"/>
    <property type="molecule type" value="Genomic_DNA"/>
</dbReference>
<evidence type="ECO:0000256" key="3">
    <source>
        <dbReference type="ARBA" id="ARBA00005735"/>
    </source>
</evidence>
<dbReference type="Pfam" id="PF13733">
    <property type="entry name" value="Glyco_transf_7N"/>
    <property type="match status" value="1"/>
</dbReference>
<dbReference type="Pfam" id="PF02709">
    <property type="entry name" value="Glyco_transf_7C"/>
    <property type="match status" value="1"/>
</dbReference>
<dbReference type="Proteomes" id="UP000604046">
    <property type="component" value="Unassembled WGS sequence"/>
</dbReference>
<protein>
    <submittedName>
        <fullName evidence="13">B4galt6 protein</fullName>
    </submittedName>
</protein>
<evidence type="ECO:0000256" key="10">
    <source>
        <dbReference type="ARBA" id="ARBA00023180"/>
    </source>
</evidence>
<dbReference type="GO" id="GO:0005794">
    <property type="term" value="C:Golgi apparatus"/>
    <property type="evidence" value="ECO:0007669"/>
    <property type="project" value="TreeGrafter"/>
</dbReference>
<feature type="domain" description="Galactosyltransferase C-terminal" evidence="11">
    <location>
        <begin position="159"/>
        <end position="217"/>
    </location>
</feature>
<evidence type="ECO:0000256" key="1">
    <source>
        <dbReference type="ARBA" id="ARBA00004606"/>
    </source>
</evidence>
<evidence type="ECO:0000256" key="9">
    <source>
        <dbReference type="ARBA" id="ARBA00023136"/>
    </source>
</evidence>
<dbReference type="OrthoDB" id="447448at2759"/>
<keyword evidence="7" id="KW-0735">Signal-anchor</keyword>
<dbReference type="InterPro" id="IPR029044">
    <property type="entry name" value="Nucleotide-diphossugar_trans"/>
</dbReference>
<keyword evidence="9" id="KW-0472">Membrane</keyword>
<dbReference type="InterPro" id="IPR003859">
    <property type="entry name" value="Galactosyl_T"/>
</dbReference>
<dbReference type="GO" id="GO:0005975">
    <property type="term" value="P:carbohydrate metabolic process"/>
    <property type="evidence" value="ECO:0007669"/>
    <property type="project" value="InterPro"/>
</dbReference>
<dbReference type="GO" id="GO:0008378">
    <property type="term" value="F:galactosyltransferase activity"/>
    <property type="evidence" value="ECO:0007669"/>
    <property type="project" value="TreeGrafter"/>
</dbReference>
<dbReference type="PANTHER" id="PTHR19300:SF57">
    <property type="entry name" value="BETA-1,4-N-ACETYLGALACTOSAMINYLTRANSFERASE"/>
    <property type="match status" value="1"/>
</dbReference>
<evidence type="ECO:0000313" key="13">
    <source>
        <dbReference type="EMBL" id="CAE7225765.1"/>
    </source>
</evidence>
<comment type="similarity">
    <text evidence="3">Belongs to the glycosyltransferase 7 family.</text>
</comment>
<evidence type="ECO:0000256" key="5">
    <source>
        <dbReference type="ARBA" id="ARBA00022679"/>
    </source>
</evidence>
<comment type="pathway">
    <text evidence="2">Protein modification; protein glycosylation.</text>
</comment>
<keyword evidence="6" id="KW-0812">Transmembrane</keyword>
<evidence type="ECO:0000256" key="8">
    <source>
        <dbReference type="ARBA" id="ARBA00022989"/>
    </source>
</evidence>
<keyword evidence="10" id="KW-0325">Glycoprotein</keyword>
<evidence type="ECO:0000313" key="14">
    <source>
        <dbReference type="Proteomes" id="UP000604046"/>
    </source>
</evidence>
<dbReference type="Gene3D" id="3.90.550.10">
    <property type="entry name" value="Spore Coat Polysaccharide Biosynthesis Protein SpsA, Chain A"/>
    <property type="match status" value="1"/>
</dbReference>
<accession>A0A812KDI5</accession>
<dbReference type="PANTHER" id="PTHR19300">
    <property type="entry name" value="BETA-1,4-GALACTOSYLTRANSFERASE"/>
    <property type="match status" value="1"/>
</dbReference>